<dbReference type="EMBL" id="MAVT02000107">
    <property type="protein sequence ID" value="POS79529.1"/>
    <property type="molecule type" value="Genomic_DNA"/>
</dbReference>
<evidence type="ECO:0000313" key="3">
    <source>
        <dbReference type="EMBL" id="POS79529.1"/>
    </source>
</evidence>
<dbReference type="GO" id="GO:0003746">
    <property type="term" value="F:translation elongation factor activity"/>
    <property type="evidence" value="ECO:0007669"/>
    <property type="project" value="InterPro"/>
</dbReference>
<dbReference type="InterPro" id="IPR012340">
    <property type="entry name" value="NA-bd_OB-fold"/>
</dbReference>
<dbReference type="OrthoDB" id="9975114at2759"/>
<dbReference type="Proteomes" id="UP000094444">
    <property type="component" value="Unassembled WGS sequence"/>
</dbReference>
<dbReference type="GO" id="GO:0045901">
    <property type="term" value="P:positive regulation of translational elongation"/>
    <property type="evidence" value="ECO:0007669"/>
    <property type="project" value="InterPro"/>
</dbReference>
<keyword evidence="4" id="KW-1185">Reference proteome</keyword>
<dbReference type="InterPro" id="IPR037318">
    <property type="entry name" value="Hex1_S1"/>
</dbReference>
<feature type="compositionally biased region" description="Basic and acidic residues" evidence="1">
    <location>
        <begin position="1"/>
        <end position="17"/>
    </location>
</feature>
<evidence type="ECO:0000259" key="2">
    <source>
        <dbReference type="Pfam" id="PF01287"/>
    </source>
</evidence>
<dbReference type="SUPFAM" id="SSF50104">
    <property type="entry name" value="Translation proteins SH3-like domain"/>
    <property type="match status" value="1"/>
</dbReference>
<dbReference type="STRING" id="158607.A0A2P5IAJ1"/>
<feature type="region of interest" description="Disordered" evidence="1">
    <location>
        <begin position="1"/>
        <end position="33"/>
    </location>
</feature>
<evidence type="ECO:0000256" key="1">
    <source>
        <dbReference type="SAM" id="MobiDB-lite"/>
    </source>
</evidence>
<organism evidence="3 4">
    <name type="scientific">Diaporthe helianthi</name>
    <dbReference type="NCBI Taxonomy" id="158607"/>
    <lineage>
        <taxon>Eukaryota</taxon>
        <taxon>Fungi</taxon>
        <taxon>Dikarya</taxon>
        <taxon>Ascomycota</taxon>
        <taxon>Pezizomycotina</taxon>
        <taxon>Sordariomycetes</taxon>
        <taxon>Sordariomycetidae</taxon>
        <taxon>Diaporthales</taxon>
        <taxon>Diaporthaceae</taxon>
        <taxon>Diaporthe</taxon>
    </lineage>
</organism>
<dbReference type="InterPro" id="IPR008991">
    <property type="entry name" value="Translation_prot_SH3-like_sf"/>
</dbReference>
<evidence type="ECO:0000313" key="4">
    <source>
        <dbReference type="Proteomes" id="UP000094444"/>
    </source>
</evidence>
<dbReference type="SUPFAM" id="SSF50249">
    <property type="entry name" value="Nucleic acid-binding proteins"/>
    <property type="match status" value="1"/>
</dbReference>
<sequence length="483" mass="54834">MGFEDTRAEPGWDKTGDRQPPTDGQGPKSYPELGSLLAWLGPQAAAVNLDFEARVPVPFSIFPSSYRDDDKGKTSTSTTTHEELNLHLPHHKPGREGSQVSSSYSAAAADLPPRGEHTRYSEEEVFVTREEDHYRRPGVHREDYYREELKEQQPRPPRSTYSERPARSSYSDTRIEIDTHRHHHHHHQPESRPAVPYSPIDNIERGYRARSQPGYREDVRVTETILDTPLRRPVIKETVRHDEHIIEAPKVRPAVNQTVRVDETVEINHPPRQKHHHKAKMGYFDEDGHYHSFRHGLHKVADRIIHPQGRETIEVTEIRDSRPSRRVSQAAYGDEAPNSVTIPCHHIRIGDILILQGRISQVIRISTSSATGQHRYLGVDLFTKQLHEESSSIHNPAPSVVVQTMRGPILKQYRVLDLQDGSVVAMTETGDVKQALPVLDQSNLWDRLQQAFDSGRGSVRVLVVNDGGREMVVDTKTLHGSSL</sequence>
<dbReference type="InterPro" id="IPR014722">
    <property type="entry name" value="Rib_uL2_dom2"/>
</dbReference>
<dbReference type="InterPro" id="IPR020189">
    <property type="entry name" value="IF5A_C"/>
</dbReference>
<name>A0A2P5IAJ1_DIAHE</name>
<feature type="compositionally biased region" description="Basic and acidic residues" evidence="1">
    <location>
        <begin position="113"/>
        <end position="153"/>
    </location>
</feature>
<dbReference type="PANTHER" id="PTHR11673">
    <property type="entry name" value="TRANSLATION INITIATION FACTOR 5A FAMILY MEMBER"/>
    <property type="match status" value="1"/>
</dbReference>
<dbReference type="Gene3D" id="2.40.50.140">
    <property type="entry name" value="Nucleic acid-binding proteins"/>
    <property type="match status" value="1"/>
</dbReference>
<dbReference type="Pfam" id="PF01287">
    <property type="entry name" value="eIF-5a"/>
    <property type="match status" value="1"/>
</dbReference>
<accession>A0A2P5IAJ1</accession>
<protein>
    <submittedName>
        <fullName evidence="3">Woronin body major protein</fullName>
    </submittedName>
</protein>
<dbReference type="AlphaFoldDB" id="A0A2P5IAJ1"/>
<feature type="region of interest" description="Disordered" evidence="1">
    <location>
        <begin position="62"/>
        <end position="200"/>
    </location>
</feature>
<comment type="caution">
    <text evidence="3">The sequence shown here is derived from an EMBL/GenBank/DDBJ whole genome shotgun (WGS) entry which is preliminary data.</text>
</comment>
<dbReference type="InterPro" id="IPR001884">
    <property type="entry name" value="IF5A-like"/>
</dbReference>
<dbReference type="InParanoid" id="A0A2P5IAJ1"/>
<dbReference type="GO" id="GO:0003723">
    <property type="term" value="F:RNA binding"/>
    <property type="evidence" value="ECO:0007669"/>
    <property type="project" value="InterPro"/>
</dbReference>
<dbReference type="CDD" id="cd04469">
    <property type="entry name" value="S1_Hex1"/>
    <property type="match status" value="1"/>
</dbReference>
<gene>
    <name evidence="3" type="ORF">DHEL01_v202089</name>
</gene>
<feature type="domain" description="Translation initiation factor 5A C-terminal" evidence="2">
    <location>
        <begin position="411"/>
        <end position="476"/>
    </location>
</feature>
<dbReference type="Gene3D" id="2.30.30.30">
    <property type="match status" value="1"/>
</dbReference>
<dbReference type="GO" id="GO:0043022">
    <property type="term" value="F:ribosome binding"/>
    <property type="evidence" value="ECO:0007669"/>
    <property type="project" value="InterPro"/>
</dbReference>
<reference evidence="3" key="1">
    <citation type="submission" date="2017-09" db="EMBL/GenBank/DDBJ databases">
        <title>Polyketide synthases of a Diaporthe helianthi virulent isolate.</title>
        <authorList>
            <person name="Baroncelli R."/>
        </authorList>
    </citation>
    <scope>NUCLEOTIDE SEQUENCE [LARGE SCALE GENOMIC DNA]</scope>
    <source>
        <strain evidence="3">7/96</strain>
    </source>
</reference>
<proteinExistence type="predicted"/>
<dbReference type="GO" id="GO:0045905">
    <property type="term" value="P:positive regulation of translational termination"/>
    <property type="evidence" value="ECO:0007669"/>
    <property type="project" value="InterPro"/>
</dbReference>